<sequence>MTYSDAVATIAIIISVVALPATYYFGYKAAVRNDNRKEWNAIAEPILAELELIQSIWEGNDSLSVDPLPYQNIEMLSRRVTNKKSKELKAVWDRYYQCRDRIKRPEQHDDISAIYRDGIESVKALRKIMRLR</sequence>
<keyword evidence="1" id="KW-0812">Transmembrane</keyword>
<evidence type="ECO:0000313" key="3">
    <source>
        <dbReference type="Proteomes" id="UP000266744"/>
    </source>
</evidence>
<keyword evidence="3" id="KW-1185">Reference proteome</keyword>
<proteinExistence type="predicted"/>
<dbReference type="EMBL" id="CP010029">
    <property type="protein sequence ID" value="ANI31938.1"/>
    <property type="molecule type" value="Genomic_DNA"/>
</dbReference>
<protein>
    <submittedName>
        <fullName evidence="2">Uncharacterized protein</fullName>
    </submittedName>
</protein>
<accession>A0ABN4PY49</accession>
<feature type="transmembrane region" description="Helical" evidence="1">
    <location>
        <begin position="6"/>
        <end position="27"/>
    </location>
</feature>
<name>A0ABN4PY49_YERET</name>
<evidence type="ECO:0000313" key="2">
    <source>
        <dbReference type="EMBL" id="ANI31938.1"/>
    </source>
</evidence>
<keyword evidence="1" id="KW-0472">Membrane</keyword>
<keyword evidence="1" id="KW-1133">Transmembrane helix</keyword>
<evidence type="ECO:0000256" key="1">
    <source>
        <dbReference type="SAM" id="Phobius"/>
    </source>
</evidence>
<gene>
    <name evidence="2" type="ORF">PL78_19185</name>
</gene>
<organism evidence="2 3">
    <name type="scientific">Yersinia entomophaga</name>
    <dbReference type="NCBI Taxonomy" id="935293"/>
    <lineage>
        <taxon>Bacteria</taxon>
        <taxon>Pseudomonadati</taxon>
        <taxon>Pseudomonadota</taxon>
        <taxon>Gammaproteobacteria</taxon>
        <taxon>Enterobacterales</taxon>
        <taxon>Yersiniaceae</taxon>
        <taxon>Yersinia</taxon>
    </lineage>
</organism>
<dbReference type="RefSeq" id="WP_050336370.1">
    <property type="nucleotide sequence ID" value="NZ_CBCSBH010000118.1"/>
</dbReference>
<reference evidence="3" key="1">
    <citation type="journal article" date="2016" name="Toxins">
        <title>The Draft Genome Sequence of the Yersinia entomophaga Entomopathogenic Type Strain MH96T.</title>
        <authorList>
            <person name="Hurst M.R."/>
            <person name="Beattie A."/>
            <person name="Altermann E."/>
            <person name="Moraga R.M."/>
            <person name="Harper L.A."/>
            <person name="Calder J."/>
            <person name="Laugraud A."/>
        </authorList>
    </citation>
    <scope>NUCLEOTIDE SEQUENCE [LARGE SCALE GENOMIC DNA]</scope>
    <source>
        <strain evidence="3">MH96</strain>
    </source>
</reference>
<dbReference type="Proteomes" id="UP000266744">
    <property type="component" value="Chromosome"/>
</dbReference>